<dbReference type="InterPro" id="IPR005674">
    <property type="entry name" value="CocE/Ser_esterase"/>
</dbReference>
<keyword evidence="1" id="KW-0378">Hydrolase</keyword>
<evidence type="ECO:0000256" key="1">
    <source>
        <dbReference type="ARBA" id="ARBA00022801"/>
    </source>
</evidence>
<dbReference type="Pfam" id="PF02129">
    <property type="entry name" value="Peptidase_S15"/>
    <property type="match status" value="1"/>
</dbReference>
<sequence>MGIEYLRRTPAPISDLAEETMVRMRDGIRLATDVYLPDGNREPGPTILVRLPYDKNGAYSFMPEIAEHMTRRGYRVVAQDVRGKFRSEGETLMAVNEAYDGYDTIDWITKQPWSDGIVGMWGESYYGLTQWAAASTAHPALRAIVPRHTGTRLAEIPPTEPEWAFGRQYLLTHFHGNDDIEWEFDWTRRPYADTVEEFFATVGSRSASYDLTFPHQVALRRFPAGHPFDAPAVPTLMLMGWWDNCAHWQWQDYAELLRRPAWSRLLYLQIEATDHENYSHFDLPITPENDPAVNQRARQRMFGRYIDPSLDFFDVFLRGHAGTIPRIRWQLANSGDRAFHESPSWPPPGTRTLVLHASGSSLIHEPGPSEVVTWVHDPEDPVPSPMPDSFAFLRYHPDEQDTMNRKDVLAFTTDPVTTDLDLTGPVTVQARVSSDGPELDLFARLLDVSPDGAAHLITRGRTTAIGLQDITVSLGHIGYRLRSGHSLRLMIASTDAPEFIPAPGNGEHRWLAQSTKPNTQQVHLGPDGGLTVRLTVAG</sequence>
<name>A0ABS4TPX3_9PSEU</name>
<dbReference type="Gene3D" id="2.60.120.260">
    <property type="entry name" value="Galactose-binding domain-like"/>
    <property type="match status" value="1"/>
</dbReference>
<organism evidence="3 4">
    <name type="scientific">Kibdelosporangium banguiense</name>
    <dbReference type="NCBI Taxonomy" id="1365924"/>
    <lineage>
        <taxon>Bacteria</taxon>
        <taxon>Bacillati</taxon>
        <taxon>Actinomycetota</taxon>
        <taxon>Actinomycetes</taxon>
        <taxon>Pseudonocardiales</taxon>
        <taxon>Pseudonocardiaceae</taxon>
        <taxon>Kibdelosporangium</taxon>
    </lineage>
</organism>
<dbReference type="InterPro" id="IPR050585">
    <property type="entry name" value="Xaa-Pro_dipeptidyl-ppase/CocE"/>
</dbReference>
<accession>A0ABS4TPX3</accession>
<evidence type="ECO:0000259" key="2">
    <source>
        <dbReference type="SMART" id="SM00939"/>
    </source>
</evidence>
<dbReference type="PANTHER" id="PTHR43056:SF10">
    <property type="entry name" value="COCE_NOND FAMILY, PUTATIVE (AFU_ORTHOLOGUE AFUA_7G00600)-RELATED"/>
    <property type="match status" value="1"/>
</dbReference>
<dbReference type="SUPFAM" id="SSF53474">
    <property type="entry name" value="alpha/beta-Hydrolases"/>
    <property type="match status" value="1"/>
</dbReference>
<dbReference type="InterPro" id="IPR013736">
    <property type="entry name" value="Xaa-Pro_dipept_C"/>
</dbReference>
<dbReference type="SMART" id="SM00939">
    <property type="entry name" value="PepX_C"/>
    <property type="match status" value="1"/>
</dbReference>
<protein>
    <submittedName>
        <fullName evidence="3">Acyl esterase</fullName>
    </submittedName>
</protein>
<keyword evidence="4" id="KW-1185">Reference proteome</keyword>
<dbReference type="Gene3D" id="3.40.50.1820">
    <property type="entry name" value="alpha/beta hydrolase"/>
    <property type="match status" value="1"/>
</dbReference>
<comment type="caution">
    <text evidence="3">The sequence shown here is derived from an EMBL/GenBank/DDBJ whole genome shotgun (WGS) entry which is preliminary data.</text>
</comment>
<dbReference type="Pfam" id="PF08530">
    <property type="entry name" value="PepX_C"/>
    <property type="match status" value="1"/>
</dbReference>
<dbReference type="InterPro" id="IPR000383">
    <property type="entry name" value="Xaa-Pro-like_dom"/>
</dbReference>
<feature type="domain" description="Xaa-Pro dipeptidyl-peptidase C-terminal" evidence="2">
    <location>
        <begin position="310"/>
        <end position="533"/>
    </location>
</feature>
<dbReference type="InterPro" id="IPR008979">
    <property type="entry name" value="Galactose-bd-like_sf"/>
</dbReference>
<dbReference type="SUPFAM" id="SSF49785">
    <property type="entry name" value="Galactose-binding domain-like"/>
    <property type="match status" value="1"/>
</dbReference>
<evidence type="ECO:0000313" key="3">
    <source>
        <dbReference type="EMBL" id="MBP2326452.1"/>
    </source>
</evidence>
<dbReference type="InterPro" id="IPR029058">
    <property type="entry name" value="AB_hydrolase_fold"/>
</dbReference>
<proteinExistence type="predicted"/>
<dbReference type="PANTHER" id="PTHR43056">
    <property type="entry name" value="PEPTIDASE S9 PROLYL OLIGOPEPTIDASE"/>
    <property type="match status" value="1"/>
</dbReference>
<dbReference type="Proteomes" id="UP001519332">
    <property type="component" value="Unassembled WGS sequence"/>
</dbReference>
<dbReference type="EMBL" id="JAGINW010000001">
    <property type="protein sequence ID" value="MBP2326452.1"/>
    <property type="molecule type" value="Genomic_DNA"/>
</dbReference>
<gene>
    <name evidence="3" type="ORF">JOF56_006837</name>
</gene>
<dbReference type="RefSeq" id="WP_209643515.1">
    <property type="nucleotide sequence ID" value="NZ_JAGINW010000001.1"/>
</dbReference>
<evidence type="ECO:0000313" key="4">
    <source>
        <dbReference type="Proteomes" id="UP001519332"/>
    </source>
</evidence>
<dbReference type="NCBIfam" id="TIGR00976">
    <property type="entry name" value="CocE_NonD"/>
    <property type="match status" value="2"/>
</dbReference>
<reference evidence="3 4" key="1">
    <citation type="submission" date="2021-03" db="EMBL/GenBank/DDBJ databases">
        <title>Sequencing the genomes of 1000 actinobacteria strains.</title>
        <authorList>
            <person name="Klenk H.-P."/>
        </authorList>
    </citation>
    <scope>NUCLEOTIDE SEQUENCE [LARGE SCALE GENOMIC DNA]</scope>
    <source>
        <strain evidence="3 4">DSM 46670</strain>
    </source>
</reference>
<dbReference type="Gene3D" id="1.10.3020.10">
    <property type="entry name" value="alpha-amino acid ester hydrolase ( Helical cap domain)"/>
    <property type="match status" value="1"/>
</dbReference>